<evidence type="ECO:0000256" key="1">
    <source>
        <dbReference type="SAM" id="SignalP"/>
    </source>
</evidence>
<dbReference type="RefSeq" id="WP_200609828.1">
    <property type="nucleotide sequence ID" value="NZ_JAEHHL010000006.1"/>
</dbReference>
<sequence length="287" mass="31787">MMCKAVPATRSRCARRTSWRRVARTAAAFVIVGSLASPDAQADTLQYDPDLCPTEADGKVYLRLATGIAFGFPSGSLQYLYDTFEPRPEAPDPSAPEGCPGNPIVTKTATVAFSFEIPPKVESAEPRRIAEFVKLRGADALAFRPGTDHLFLQNSVFHLSEVSRKLGRCEETPKGWEVCYQPKPGRPHHTDNGAYYIALPDRHPLRSGIPLAARCSPPLPWNGKRLCDLDYRPLPRVYLSLAFTDKEIPIEYLFAFDAAVVDWLESSHVPELDFIPPPGVLYMEAGQ</sequence>
<keyword evidence="1" id="KW-0732">Signal</keyword>
<name>A0A8J7M777_9RHOB</name>
<feature type="chain" id="PRO_5035226978" evidence="1">
    <location>
        <begin position="43"/>
        <end position="287"/>
    </location>
</feature>
<comment type="caution">
    <text evidence="2">The sequence shown here is derived from an EMBL/GenBank/DDBJ whole genome shotgun (WGS) entry which is preliminary data.</text>
</comment>
<proteinExistence type="predicted"/>
<keyword evidence="3" id="KW-1185">Reference proteome</keyword>
<gene>
    <name evidence="2" type="ORF">H0I76_10530</name>
</gene>
<dbReference type="Proteomes" id="UP000655420">
    <property type="component" value="Unassembled WGS sequence"/>
</dbReference>
<evidence type="ECO:0000313" key="2">
    <source>
        <dbReference type="EMBL" id="MBK0399629.1"/>
    </source>
</evidence>
<feature type="signal peptide" evidence="1">
    <location>
        <begin position="1"/>
        <end position="42"/>
    </location>
</feature>
<evidence type="ECO:0000313" key="3">
    <source>
        <dbReference type="Proteomes" id="UP000655420"/>
    </source>
</evidence>
<dbReference type="EMBL" id="JAEHHL010000006">
    <property type="protein sequence ID" value="MBK0399629.1"/>
    <property type="molecule type" value="Genomic_DNA"/>
</dbReference>
<reference evidence="2" key="1">
    <citation type="submission" date="2020-12" db="EMBL/GenBank/DDBJ databases">
        <title>Bacterial taxonomy.</title>
        <authorList>
            <person name="Pan X."/>
        </authorList>
    </citation>
    <scope>NUCLEOTIDE SEQUENCE</scope>
    <source>
        <strain evidence="2">M0105</strain>
    </source>
</reference>
<accession>A0A8J7M777</accession>
<protein>
    <submittedName>
        <fullName evidence="2">Uncharacterized protein</fullName>
    </submittedName>
</protein>
<dbReference type="AlphaFoldDB" id="A0A8J7M777"/>
<organism evidence="2 3">
    <name type="scientific">Thermohalobaculum xanthum</name>
    <dbReference type="NCBI Taxonomy" id="2753746"/>
    <lineage>
        <taxon>Bacteria</taxon>
        <taxon>Pseudomonadati</taxon>
        <taxon>Pseudomonadota</taxon>
        <taxon>Alphaproteobacteria</taxon>
        <taxon>Rhodobacterales</taxon>
        <taxon>Paracoccaceae</taxon>
        <taxon>Thermohalobaculum</taxon>
    </lineage>
</organism>